<feature type="domain" description="Histidine kinase/HSP90-like ATPase" evidence="1">
    <location>
        <begin position="50"/>
        <end position="136"/>
    </location>
</feature>
<gene>
    <name evidence="2" type="ORF">SAMN02745751_02921</name>
</gene>
<dbReference type="GO" id="GO:0016301">
    <property type="term" value="F:kinase activity"/>
    <property type="evidence" value="ECO:0007669"/>
    <property type="project" value="UniProtKB-KW"/>
</dbReference>
<reference evidence="2 3" key="1">
    <citation type="submission" date="2016-11" db="EMBL/GenBank/DDBJ databases">
        <authorList>
            <person name="Jaros S."/>
            <person name="Januszkiewicz K."/>
            <person name="Wedrychowicz H."/>
        </authorList>
    </citation>
    <scope>NUCLEOTIDE SEQUENCE [LARGE SCALE GENOMIC DNA]</scope>
    <source>
        <strain evidence="2 3">DSM 17477</strain>
    </source>
</reference>
<dbReference type="STRING" id="1121476.SAMN02745751_02921"/>
<sequence length="141" mass="15480">MGNLIKKYEHEVVTDDFDLAGKASSAIKRVLKNLGISPQLVRRVAIISYEAEINIIIHSHGGKIILEIYDDRIRIKAQDRGPGIEDIELALSEGFSTADRKARELGFGAGMGLPNIRKNADGFKIESSSSGTKIEIDIIMD</sequence>
<dbReference type="Pfam" id="PF02518">
    <property type="entry name" value="HATPase_c"/>
    <property type="match status" value="1"/>
</dbReference>
<dbReference type="Gene3D" id="3.30.565.10">
    <property type="entry name" value="Histidine kinase-like ATPase, C-terminal domain"/>
    <property type="match status" value="1"/>
</dbReference>
<accession>A0A1M6KJZ3</accession>
<keyword evidence="2" id="KW-0418">Kinase</keyword>
<dbReference type="InterPro" id="IPR003594">
    <property type="entry name" value="HATPase_dom"/>
</dbReference>
<dbReference type="AlphaFoldDB" id="A0A1M6KJZ3"/>
<evidence type="ECO:0000313" key="2">
    <source>
        <dbReference type="EMBL" id="SHJ59288.1"/>
    </source>
</evidence>
<keyword evidence="2" id="KW-0808">Transferase</keyword>
<proteinExistence type="predicted"/>
<dbReference type="EMBL" id="FQZL01000026">
    <property type="protein sequence ID" value="SHJ59288.1"/>
    <property type="molecule type" value="Genomic_DNA"/>
</dbReference>
<dbReference type="InterPro" id="IPR036890">
    <property type="entry name" value="HATPase_C_sf"/>
</dbReference>
<protein>
    <submittedName>
        <fullName evidence="2">Anti-sigma regulatory factor (Ser/Thr protein kinase)</fullName>
    </submittedName>
</protein>
<organism evidence="2 3">
    <name type="scientific">Dethiosulfatibacter aminovorans DSM 17477</name>
    <dbReference type="NCBI Taxonomy" id="1121476"/>
    <lineage>
        <taxon>Bacteria</taxon>
        <taxon>Bacillati</taxon>
        <taxon>Bacillota</taxon>
        <taxon>Tissierellia</taxon>
        <taxon>Dethiosulfatibacter</taxon>
    </lineage>
</organism>
<evidence type="ECO:0000259" key="1">
    <source>
        <dbReference type="Pfam" id="PF02518"/>
    </source>
</evidence>
<evidence type="ECO:0000313" key="3">
    <source>
        <dbReference type="Proteomes" id="UP000184052"/>
    </source>
</evidence>
<dbReference type="SUPFAM" id="SSF55874">
    <property type="entry name" value="ATPase domain of HSP90 chaperone/DNA topoisomerase II/histidine kinase"/>
    <property type="match status" value="1"/>
</dbReference>
<dbReference type="RefSeq" id="WP_073050304.1">
    <property type="nucleotide sequence ID" value="NZ_FQZL01000026.1"/>
</dbReference>
<dbReference type="OrthoDB" id="9797578at2"/>
<name>A0A1M6KJZ3_9FIRM</name>
<dbReference type="Proteomes" id="UP000184052">
    <property type="component" value="Unassembled WGS sequence"/>
</dbReference>
<keyword evidence="3" id="KW-1185">Reference proteome</keyword>